<evidence type="ECO:0000256" key="1">
    <source>
        <dbReference type="SAM" id="Coils"/>
    </source>
</evidence>
<comment type="caution">
    <text evidence="2">The sequence shown here is derived from an EMBL/GenBank/DDBJ whole genome shotgun (WGS) entry which is preliminary data.</text>
</comment>
<dbReference type="EMBL" id="JAPFFF010000007">
    <property type="protein sequence ID" value="KAK8885905.1"/>
    <property type="molecule type" value="Genomic_DNA"/>
</dbReference>
<gene>
    <name evidence="2" type="ORF">M9Y10_041362</name>
</gene>
<reference evidence="2 3" key="1">
    <citation type="submission" date="2024-04" db="EMBL/GenBank/DDBJ databases">
        <title>Tritrichomonas musculus Genome.</title>
        <authorList>
            <person name="Alves-Ferreira E."/>
            <person name="Grigg M."/>
            <person name="Lorenzi H."/>
            <person name="Galac M."/>
        </authorList>
    </citation>
    <scope>NUCLEOTIDE SEQUENCE [LARGE SCALE GENOMIC DNA]</scope>
    <source>
        <strain evidence="2 3">EAF2021</strain>
    </source>
</reference>
<name>A0ABR2K775_9EUKA</name>
<feature type="coiled-coil region" evidence="1">
    <location>
        <begin position="2"/>
        <end position="105"/>
    </location>
</feature>
<sequence>MRNSYEKRFQALENKFKKQNEQLIIHDSQIVEEQNLRKKQIEEIEKMRIEQQKLFDKQIAQIRAKERALREQQIEQMRNEERNLREKQIEQIRNEERNLREKQVEKVKKTISDISSDYFLKEDISKFNHFREETQAVAMSGLVEKNQNKILV</sequence>
<evidence type="ECO:0008006" key="4">
    <source>
        <dbReference type="Google" id="ProtNLM"/>
    </source>
</evidence>
<organism evidence="2 3">
    <name type="scientific">Tritrichomonas musculus</name>
    <dbReference type="NCBI Taxonomy" id="1915356"/>
    <lineage>
        <taxon>Eukaryota</taxon>
        <taxon>Metamonada</taxon>
        <taxon>Parabasalia</taxon>
        <taxon>Tritrichomonadida</taxon>
        <taxon>Tritrichomonadidae</taxon>
        <taxon>Tritrichomonas</taxon>
    </lineage>
</organism>
<keyword evidence="3" id="KW-1185">Reference proteome</keyword>
<dbReference type="Proteomes" id="UP001470230">
    <property type="component" value="Unassembled WGS sequence"/>
</dbReference>
<proteinExistence type="predicted"/>
<keyword evidence="1" id="KW-0175">Coiled coil</keyword>
<evidence type="ECO:0000313" key="2">
    <source>
        <dbReference type="EMBL" id="KAK8885905.1"/>
    </source>
</evidence>
<protein>
    <recommendedName>
        <fullName evidence="4">Meiosis-specific nuclear structural protein 1</fullName>
    </recommendedName>
</protein>
<accession>A0ABR2K775</accession>
<evidence type="ECO:0000313" key="3">
    <source>
        <dbReference type="Proteomes" id="UP001470230"/>
    </source>
</evidence>